<dbReference type="InterPro" id="IPR006059">
    <property type="entry name" value="SBP"/>
</dbReference>
<feature type="signal peptide" evidence="1">
    <location>
        <begin position="1"/>
        <end position="21"/>
    </location>
</feature>
<name>A0A094XIP1_ALKAL</name>
<dbReference type="PANTHER" id="PTHR43649">
    <property type="entry name" value="ARABINOSE-BINDING PROTEIN-RELATED"/>
    <property type="match status" value="1"/>
</dbReference>
<dbReference type="PANTHER" id="PTHR43649:SF12">
    <property type="entry name" value="DIACETYLCHITOBIOSE BINDING PROTEIN DASA"/>
    <property type="match status" value="1"/>
</dbReference>
<dbReference type="Gene3D" id="3.40.190.10">
    <property type="entry name" value="Periplasmic binding protein-like II"/>
    <property type="match status" value="2"/>
</dbReference>
<dbReference type="eggNOG" id="COG1653">
    <property type="taxonomic scope" value="Bacteria"/>
</dbReference>
<dbReference type="Proteomes" id="UP000002754">
    <property type="component" value="Unassembled WGS sequence"/>
</dbReference>
<sequence>MKKSKKMLTTMLAAVMTSALIAGCSPSSTEGNTEGGTTSDEKTKLEVLAVLNSLTKNMDEIPYITDISEQAGVEIEWTEVRSGWDEQKNPILASGNLPDVFISAIGNDDIATFNSQFLPLGDLIEEHAPNIKRMFEEMPEVKELATTIDGEIYGLPAVLPHRPSSSVIPMMNQEWLDNLGLEAPTTFDEFYEVLKAFKEDDPNGNGKADEIPFDWAPDQGPYSAMALIGAFGNYAAHTDWYNTVKDGEHVFLPETEDYKELVTFLHKLYSEGLVNQEVFTQDWAQFFSRSQNTEAATVGFTIGWSFEQRVGNWSEQYEVVAPFAAEAGLAPLWPADPLGMKTQTNKAVITASAENPEAAIKWLDGFYSEEASAQGYYGSFGIGVEQNDNQYTVLAPPEGTSEDEWKWTNALVDHGLMYVPDELDERIAAPPTVAERMEQDQILTSYYPDGDNVLPPLKFTKEDDNELSIIRTDLDNLISSKWAEWISAGGIEAEWDNYLENLNNMGLTRYKEIYQNALDSQY</sequence>
<dbReference type="OrthoDB" id="9787283at2"/>
<feature type="chain" id="PRO_5038207345" description="ABC transporter substrate-binding protein" evidence="1">
    <location>
        <begin position="22"/>
        <end position="522"/>
    </location>
</feature>
<evidence type="ECO:0000313" key="4">
    <source>
        <dbReference type="Proteomes" id="UP000002754"/>
    </source>
</evidence>
<evidence type="ECO:0000313" key="5">
    <source>
        <dbReference type="Proteomes" id="UP000297014"/>
    </source>
</evidence>
<comment type="caution">
    <text evidence="2">The sequence shown here is derived from an EMBL/GenBank/DDBJ whole genome shotgun (WGS) entry which is preliminary data.</text>
</comment>
<reference evidence="2 4" key="1">
    <citation type="journal article" date="2014" name="Genome Announc.">
        <title>Draft Genome Sequence of Bacillus alcalophilus AV1934, a Classic Alkaliphile Isolated from Human Feces in 1934.</title>
        <authorList>
            <person name="Attie O."/>
            <person name="Jayaprakash A."/>
            <person name="Shah H."/>
            <person name="Paulsen I.T."/>
            <person name="Morino M."/>
            <person name="Takahashi Y."/>
            <person name="Narumi I."/>
            <person name="Sachidanandam R."/>
            <person name="Satoh K."/>
            <person name="Ito M."/>
            <person name="Krulwich T.A."/>
        </authorList>
    </citation>
    <scope>NUCLEOTIDE SEQUENCE [LARGE SCALE GENOMIC DNA]</scope>
    <source>
        <strain evidence="2 4">AV1934</strain>
    </source>
</reference>
<dbReference type="RefSeq" id="WP_003324016.1">
    <property type="nucleotide sequence ID" value="NZ_ALPT02000007.1"/>
</dbReference>
<dbReference type="EMBL" id="JALP01000206">
    <property type="protein sequence ID" value="THG89643.1"/>
    <property type="molecule type" value="Genomic_DNA"/>
</dbReference>
<evidence type="ECO:0000313" key="2">
    <source>
        <dbReference type="EMBL" id="KGA98635.1"/>
    </source>
</evidence>
<keyword evidence="4" id="KW-1185">Reference proteome</keyword>
<dbReference type="EMBL" id="ALPT02000007">
    <property type="protein sequence ID" value="KGA98635.1"/>
    <property type="molecule type" value="Genomic_DNA"/>
</dbReference>
<organism evidence="2 4">
    <name type="scientific">Alkalihalobacillus alcalophilus ATCC 27647 = CGMCC 1.3604</name>
    <dbReference type="NCBI Taxonomy" id="1218173"/>
    <lineage>
        <taxon>Bacteria</taxon>
        <taxon>Bacillati</taxon>
        <taxon>Bacillota</taxon>
        <taxon>Bacilli</taxon>
        <taxon>Bacillales</taxon>
        <taxon>Bacillaceae</taxon>
        <taxon>Alkalihalobacillus</taxon>
    </lineage>
</organism>
<protein>
    <recommendedName>
        <fullName evidence="6">ABC transporter substrate-binding protein</fullName>
    </recommendedName>
</protein>
<dbReference type="PROSITE" id="PS51257">
    <property type="entry name" value="PROKAR_LIPOPROTEIN"/>
    <property type="match status" value="1"/>
</dbReference>
<gene>
    <name evidence="3" type="ORF">AJ85_15905</name>
    <name evidence="2" type="ORF">BALCAV_0203140</name>
</gene>
<dbReference type="SUPFAM" id="SSF53850">
    <property type="entry name" value="Periplasmic binding protein-like II"/>
    <property type="match status" value="1"/>
</dbReference>
<dbReference type="STRING" id="1218173.BALCAV_0203140"/>
<evidence type="ECO:0000256" key="1">
    <source>
        <dbReference type="SAM" id="SignalP"/>
    </source>
</evidence>
<proteinExistence type="predicted"/>
<dbReference type="InterPro" id="IPR050490">
    <property type="entry name" value="Bact_solute-bd_prot1"/>
</dbReference>
<keyword evidence="1" id="KW-0732">Signal</keyword>
<evidence type="ECO:0008006" key="6">
    <source>
        <dbReference type="Google" id="ProtNLM"/>
    </source>
</evidence>
<dbReference type="Pfam" id="PF01547">
    <property type="entry name" value="SBP_bac_1"/>
    <property type="match status" value="1"/>
</dbReference>
<accession>A0A094XIP1</accession>
<dbReference type="Proteomes" id="UP000297014">
    <property type="component" value="Unassembled WGS sequence"/>
</dbReference>
<reference evidence="3 5" key="2">
    <citation type="submission" date="2014-01" db="EMBL/GenBank/DDBJ databases">
        <title>Draft genome sequencing of Bacillus alcalophilus CGMCC 1.3604.</title>
        <authorList>
            <person name="Yang J."/>
            <person name="Diao L."/>
            <person name="Yang S."/>
        </authorList>
    </citation>
    <scope>NUCLEOTIDE SEQUENCE [LARGE SCALE GENOMIC DNA]</scope>
    <source>
        <strain evidence="3 5">CGMCC 1.3604</strain>
    </source>
</reference>
<evidence type="ECO:0000313" key="3">
    <source>
        <dbReference type="EMBL" id="THG89643.1"/>
    </source>
</evidence>
<dbReference type="AlphaFoldDB" id="A0A094XIP1"/>